<dbReference type="Pfam" id="PF18657">
    <property type="entry name" value="YDG"/>
    <property type="match status" value="21"/>
</dbReference>
<organism evidence="5 6">
    <name type="scientific">Janthinobacterium tructae</name>
    <dbReference type="NCBI Taxonomy" id="2590869"/>
    <lineage>
        <taxon>Bacteria</taxon>
        <taxon>Pseudomonadati</taxon>
        <taxon>Pseudomonadota</taxon>
        <taxon>Betaproteobacteria</taxon>
        <taxon>Burkholderiales</taxon>
        <taxon>Oxalobacteraceae</taxon>
        <taxon>Janthinobacterium</taxon>
    </lineage>
</organism>
<gene>
    <name evidence="5" type="ORF">FJQ89_03125</name>
</gene>
<dbReference type="SUPFAM" id="SSF51126">
    <property type="entry name" value="Pectin lyase-like"/>
    <property type="match status" value="1"/>
</dbReference>
<dbReference type="SMART" id="SM00912">
    <property type="entry name" value="Haemagg_act"/>
    <property type="match status" value="1"/>
</dbReference>
<reference evidence="5 6" key="1">
    <citation type="submission" date="2019-06" db="EMBL/GenBank/DDBJ databases">
        <title>Complete genome sequence of Janthinobacterium sp. SNU WT3 isolated from diseased rainbow trout.</title>
        <authorList>
            <person name="Oh W.T."/>
            <person name="Park S.C."/>
        </authorList>
    </citation>
    <scope>NUCLEOTIDE SEQUENCE [LARGE SCALE GENOMIC DNA]</scope>
    <source>
        <strain evidence="5 6">SNU WT3</strain>
    </source>
</reference>
<protein>
    <submittedName>
        <fullName evidence="5">Filamentous hemagglutinin N-terminal domain-containing protein</fullName>
    </submittedName>
</protein>
<dbReference type="OrthoDB" id="218680at2"/>
<dbReference type="GO" id="GO:0005576">
    <property type="term" value="C:extracellular region"/>
    <property type="evidence" value="ECO:0007669"/>
    <property type="project" value="UniProtKB-SubCell"/>
</dbReference>
<dbReference type="KEGG" id="jas:FJQ89_03125"/>
<keyword evidence="2" id="KW-0964">Secreted</keyword>
<dbReference type="InterPro" id="IPR024973">
    <property type="entry name" value="ESPR"/>
</dbReference>
<dbReference type="PANTHER" id="PTHR12338">
    <property type="entry name" value="AUTOTRANSPORTER"/>
    <property type="match status" value="1"/>
</dbReference>
<dbReference type="PANTHER" id="PTHR12338:SF8">
    <property type="entry name" value="HEME_HEMOPEXIN-BINDING PROTEIN"/>
    <property type="match status" value="1"/>
</dbReference>
<evidence type="ECO:0000259" key="4">
    <source>
        <dbReference type="SMART" id="SM00912"/>
    </source>
</evidence>
<dbReference type="InterPro" id="IPR008638">
    <property type="entry name" value="FhaB/CdiA-like_TPS"/>
</dbReference>
<dbReference type="InterPro" id="IPR011050">
    <property type="entry name" value="Pectin_lyase_fold/virulence"/>
</dbReference>
<dbReference type="InterPro" id="IPR012334">
    <property type="entry name" value="Pectin_lyas_fold"/>
</dbReference>
<keyword evidence="3" id="KW-0732">Signal</keyword>
<dbReference type="InterPro" id="IPR050909">
    <property type="entry name" value="Bact_Autotransporter_VF"/>
</dbReference>
<evidence type="ECO:0000256" key="3">
    <source>
        <dbReference type="ARBA" id="ARBA00022729"/>
    </source>
</evidence>
<dbReference type="Pfam" id="PF13018">
    <property type="entry name" value="ESPR"/>
    <property type="match status" value="1"/>
</dbReference>
<comment type="subcellular location">
    <subcellularLocation>
        <location evidence="1">Secreted</location>
    </subcellularLocation>
</comment>
<proteinExistence type="predicted"/>
<evidence type="ECO:0000256" key="1">
    <source>
        <dbReference type="ARBA" id="ARBA00004613"/>
    </source>
</evidence>
<accession>A0A4Y6RLI7</accession>
<dbReference type="NCBIfam" id="TIGR01901">
    <property type="entry name" value="adhes_NPXG"/>
    <property type="match status" value="1"/>
</dbReference>
<dbReference type="Gene3D" id="2.160.20.10">
    <property type="entry name" value="Single-stranded right-handed beta-helix, Pectin lyase-like"/>
    <property type="match status" value="1"/>
</dbReference>
<dbReference type="EMBL" id="CP041185">
    <property type="protein sequence ID" value="QDG73892.1"/>
    <property type="molecule type" value="Genomic_DNA"/>
</dbReference>
<sequence>MHASMNRIYRLVWSHVHQTWVAVHERARGKGKSANRRLIASVLLAASHSAMAGPTGGQVTAGNGTINQNGATTTVTQASQNLSLNWQSFNTSSGETVNFVQPSASAIAVNRIGGNSATQFYGALNANGQVYLINPNGVLFGAGSQINVGGLVASTLDTGDAGLGGATRRFTGSGSGSIINQGAINTGNGGYVAFIGNQVSNSGTINARAGTVALGAGSDVTLSFSGDSLVQLQVNQGTLNNLAENGGLINADGGAVWLSAGARDTVLASVVNNTGIIQARSVEQVGGTIVLGAGSAGTATNSGTLDAVGVTAGAIGGTVKVLGGAVTLAAGSLTDVSGDAGGGTALIGGNFLGAGAEQNAHTTTVAAGASIKADAMTAGNGGSVAVWSDGATQFNGSITARGGSTAGNGGQVETSGKSLNINASAAVNTGSPHGVPGDWLLDPDDITIGNNSVFNNGLNAVSYPINVDTRVLSAALNNGNVTIKTTGSSASCTGTPPCTGVSGNGDIIVLDLIGSTADYNNGNLGVLWESGDKTLTLSAYRDIYFKTTSNVRYGNAGNPSIDTFEGGIFSYGSGNVVLRADNTATGTGTVRFEGQHLNTLYLNDIRSTISIYYNPSSYNTPTAYGDYMASDPSQLTAYMAIKVGGTAASKIYDGSTTTSVSGLTPAVALPGDLALSTASAQATFANKNVGANKTVNITGIFATGTGAATTITSDGATVISYNGNNYFISGLDSKTATITAKTINLTGLTANSKTYDGTTSATLSGSASVAAGIVNGDSVTLGAGSATFADANADVGKAVTVTGYALTGVDAGNYVITLPTGLTANINKADLTLAGTKTYDGTTSVAGSTLTATGVAGQTFSVTGAGNASNLSSKNVQSGAALASITGLSLGSSNGGLASNYNAIGVAGSSYTVTAKGITLTGISALDKIYDATTTAALNTASVGYSGLINGDSVSLAGSGTGSFVTKNVGVNKAVTVSGYTLSGLDAGNYVVTQPTGLTASISKASLIVSGIAAANKTYDATTGAALSGTAAVTALGSDSVSVIGAGAGSFADANAGSNKAVSVTGYTLTGVDAGNYNLVQPAGVSATIHKADVIVSGSKTYDGTTSVAGSTLTATGVAGQQFSVTGAGDASNLSSKNVQSGAALASATGLSLGSSSNGGQASNYNAIGVAGSSYTVTAKGITLTGISALDKTYDATTTATLNTTNVAYSGLVGGDSVSLAGSGTGNFLTKNVGVNKPVTVSGYTLSGLDAGNYVVTQPTGLTASISKASLVVSGIAAANKTYDATTGAALSGTAAVTALGSDIVSVAGTGAGSFADANADSNKAVSVTGYTLTGVDAGNYDVVQPNAVTATIHKADVIVSGSKTYDGATSVAGSTLTATGVAGQIFSVTGAGDASNLSSKNVQSGAALASATGLSLGSSSNGGLASNYNAIGVAGSSYTVTAKGITLVGISALDKTYDATTTATLNTNNVAYSGLVGGDSVSLAGSGTSSFADKNAGANKAVTVSGYTLSGADAGNYVVTQPSGLTASISKASLIVSGIAAANKTYDATTGATLSGTAAVSALGSDSVSVIGAGAGSFADANAGSNKAVSVTGYTLTGVDAGNYDVVQPNAVSATIHKADVIVSGSKTYDGTTSVAGSTLTATGVAGQQFSVTGAGDASNLSSKNVQSGAALASATGLSLGSSSNGGQASNYNAIGVAGSSYTVTAKGITLTGISALDKTYDATTTATLNTTNVAYSGLVGGDSVSLAGSGTGSFADKNAGANKAVTVSGYTLAGLDAGNYVVTQPSGLTATINKAILAVSGIAAVDKTYDATTGAALSGTAAVAALGSDSVSVTGSGVGSFADKNAGANKAVTVSGYTLAGLDAGNYVVEQPGGLTATINKASLAVSGIAAVDKTYDATTGAALSGTAAVAALGSDSVSVTGTGVGSFADKNAGANKAVSVSGYTLAGLDAGNYVVEQPGGLTATINKASLAVSGIAAVDKTYDATTGAALSGTAAVAALGSDSVSVTGAGVGSFADKNAGANKAVTVSGYTLAGLDAGNYVVEQPGGLTATINKASLAVSGIAAVDKTYDATTGAALSGTAAVAALGSDSVSVTGTGVGSFADKNAGVNKAVTVSGYTLAGLDAGNYVVEQPGGLTATINKASLAVSGIAAVDKTYDATTGAALSGTAAVAALGSDSVSVTGTGVGSFADKNAGANKAVSVSGYTLAGLDAGNYVVEQPGGLTASINKASLAVSGIAAVDKTYDATTGATLSGTAAVAALGSDSVSVTGAGVGSFADKNAGANKAVTVSGYTLSGLDAGNYVVTQPGGLTASINKASLAVSGIAAVDKTYDATTGAALSGTAAVAALGSDSVSVTGAGVGSFADKNAGVNKAVTVSGYTLAGLDAGNYVVEQPGGLTASISKAILAVSGIAAVDKTYDATTGATLSGTAAVAALGSDSVSVTGAGVGSFADKNAGANKAVTVSGYTLSGLDAGNYVVTQPGGLTASINKASLAVSGIAAVDKTYDATTGAALSGTAAVAALGSDSVSVTGAGVGSFADKNAGANKAVTVSGYTLAGLDAGNYVVEQPGGLTATINKASLAVSGIAAVDKTYDATTGAALSGTAAVAALGSDSVSVTGTGVGSFADKNAGANKAVTVSGYTLAGLDAGNYVVEQPGGLTASINKASLAVSGIAAVDKTYDATTGAALSGTAAVAALGSDSVSVTGAGVGSFADKNAGANKAVTVSGYTLAGLDAGNYVVEQPGGLTASIARAALTVSGITAADKAFDGSTAATVSTANATLAGKFGSDDITLASTGQFSDAAAGVGKTVNLSSTYGGADIGNYIVTGQAQAIASITGGPVVVPGTPTPQVQSAVTQMQSSLLPPQALAQSQVLSLSTTLVVQQLTDSGSSNSDSNERSKETMSLPLINTATGFGTPAPLLKIQNGGMQLPLVATSSKE</sequence>
<feature type="domain" description="Filamentous haemagglutinin FhaB/tRNA nuclease CdiA-like TPS" evidence="4">
    <location>
        <begin position="50"/>
        <end position="162"/>
    </location>
</feature>
<name>A0A4Y6RLI7_9BURK</name>
<evidence type="ECO:0000313" key="6">
    <source>
        <dbReference type="Proteomes" id="UP000316665"/>
    </source>
</evidence>
<keyword evidence="6" id="KW-1185">Reference proteome</keyword>
<evidence type="ECO:0000313" key="5">
    <source>
        <dbReference type="EMBL" id="QDG73892.1"/>
    </source>
</evidence>
<dbReference type="InterPro" id="IPR041248">
    <property type="entry name" value="YDG"/>
</dbReference>
<dbReference type="Proteomes" id="UP000316665">
    <property type="component" value="Chromosome"/>
</dbReference>
<evidence type="ECO:0000256" key="2">
    <source>
        <dbReference type="ARBA" id="ARBA00022525"/>
    </source>
</evidence>